<keyword evidence="2" id="KW-1133">Transmembrane helix</keyword>
<dbReference type="FunCoup" id="G8JRB8">
    <property type="interactions" value="31"/>
</dbReference>
<dbReference type="Proteomes" id="UP000006790">
    <property type="component" value="Chromosome 3"/>
</dbReference>
<proteinExistence type="predicted"/>
<sequence length="454" mass="50136">MMDEFCQLSIAGQEEENKVGCAEDTLQGLDLSAISKLTLNDSNGGAVNGDNESMSMMPIGMMTKVMSHFPNSPSPLRQTIALVDNTSDEMDIDPEEPASQSLKCEDEDLLDDLQETTDYQEQVGSQLKQEEEGGSTGSVIKALFSPTTLGVAAATRELEGIASPRVVSPTAGSNDLSCNRTLSSRSDLPKEPNGAGYTSGRNIDLYDEQLQELKRRFYSGSVQVQVNNHHYYYPTPSSATTHTYYKEKLAHPYQLPVPWSRRSHPVSKHSYALTSYLQLALNSITAFVFGFFLLSFFKALKSDLQSTWRHTQHELDYESRLCKQNYNANLCDPNTRVPALELKCIEWEKCMIRDNNIFFRARSTLSARLLGDVINSFIEPLGWKALVSILIGALIWSFSSNFILGFARAKSYYGSAKLAPLTEPPAHSPVPISLAAPHNYVASDAASPSTAEIS</sequence>
<dbReference type="Pfam" id="PF10104">
    <property type="entry name" value="Brr6_like_C_C"/>
    <property type="match status" value="1"/>
</dbReference>
<keyword evidence="2" id="KW-0472">Membrane</keyword>
<feature type="transmembrane region" description="Helical" evidence="2">
    <location>
        <begin position="271"/>
        <end position="297"/>
    </location>
</feature>
<dbReference type="PANTHER" id="PTHR28136">
    <property type="entry name" value="NUCLEUS EXPORT PROTEIN BRR6"/>
    <property type="match status" value="1"/>
</dbReference>
<feature type="transmembrane region" description="Helical" evidence="2">
    <location>
        <begin position="385"/>
        <end position="407"/>
    </location>
</feature>
<dbReference type="GeneID" id="11468764"/>
<dbReference type="InParanoid" id="G8JRB8"/>
<dbReference type="GO" id="GO:0005783">
    <property type="term" value="C:endoplasmic reticulum"/>
    <property type="evidence" value="ECO:0007669"/>
    <property type="project" value="EnsemblFungi"/>
</dbReference>
<evidence type="ECO:0000256" key="1">
    <source>
        <dbReference type="SAM" id="MobiDB-lite"/>
    </source>
</evidence>
<dbReference type="GO" id="GO:0006998">
    <property type="term" value="P:nuclear envelope organization"/>
    <property type="evidence" value="ECO:0007669"/>
    <property type="project" value="EnsemblFungi"/>
</dbReference>
<protein>
    <recommendedName>
        <fullName evidence="3">Brl1/Brr6 domain-containing protein</fullName>
    </recommendedName>
</protein>
<evidence type="ECO:0000313" key="5">
    <source>
        <dbReference type="Proteomes" id="UP000006790"/>
    </source>
</evidence>
<dbReference type="InterPro" id="IPR018767">
    <property type="entry name" value="Brl1/Brr6_dom"/>
</dbReference>
<dbReference type="PANTHER" id="PTHR28136:SF1">
    <property type="entry name" value="NUCLEUS EXPORT PROTEIN BRL1"/>
    <property type="match status" value="1"/>
</dbReference>
<evidence type="ECO:0000259" key="3">
    <source>
        <dbReference type="SMART" id="SM01042"/>
    </source>
</evidence>
<dbReference type="GO" id="GO:0055088">
    <property type="term" value="P:lipid homeostasis"/>
    <property type="evidence" value="ECO:0007669"/>
    <property type="project" value="EnsemblFungi"/>
</dbReference>
<dbReference type="SMART" id="SM01042">
    <property type="entry name" value="Brr6_like_C_C"/>
    <property type="match status" value="1"/>
</dbReference>
<dbReference type="HOGENOM" id="CLU_031411_1_0_1"/>
<dbReference type="RefSeq" id="XP_003645504.1">
    <property type="nucleotide sequence ID" value="XM_003645456.1"/>
</dbReference>
<accession>G8JRB8</accession>
<evidence type="ECO:0000313" key="4">
    <source>
        <dbReference type="EMBL" id="AET38687.1"/>
    </source>
</evidence>
<dbReference type="AlphaFoldDB" id="G8JRB8"/>
<evidence type="ECO:0000256" key="2">
    <source>
        <dbReference type="SAM" id="Phobius"/>
    </source>
</evidence>
<dbReference type="EMBL" id="CP002499">
    <property type="protein sequence ID" value="AET38687.1"/>
    <property type="molecule type" value="Genomic_DNA"/>
</dbReference>
<reference evidence="5" key="1">
    <citation type="journal article" date="2012" name="G3 (Bethesda)">
        <title>Pichia sorbitophila, an interspecies yeast hybrid reveals early steps of genome resolution following polyploidization.</title>
        <authorList>
            <person name="Leh Louis V."/>
            <person name="Despons L."/>
            <person name="Friedrich A."/>
            <person name="Martin T."/>
            <person name="Durrens P."/>
            <person name="Casaregola S."/>
            <person name="Neuveglise C."/>
            <person name="Fairhead C."/>
            <person name="Marck C."/>
            <person name="Cruz J.A."/>
            <person name="Straub M.L."/>
            <person name="Kugler V."/>
            <person name="Sacerdot C."/>
            <person name="Uzunov Z."/>
            <person name="Thierry A."/>
            <person name="Weiss S."/>
            <person name="Bleykasten C."/>
            <person name="De Montigny J."/>
            <person name="Jacques N."/>
            <person name="Jung P."/>
            <person name="Lemaire M."/>
            <person name="Mallet S."/>
            <person name="Morel G."/>
            <person name="Richard G.F."/>
            <person name="Sarkar A."/>
            <person name="Savel G."/>
            <person name="Schacherer J."/>
            <person name="Seret M.L."/>
            <person name="Talla E."/>
            <person name="Samson G."/>
            <person name="Jubin C."/>
            <person name="Poulain J."/>
            <person name="Vacherie B."/>
            <person name="Barbe V."/>
            <person name="Pelletier E."/>
            <person name="Sherman D.J."/>
            <person name="Westhof E."/>
            <person name="Weissenbach J."/>
            <person name="Baret P.V."/>
            <person name="Wincker P."/>
            <person name="Gaillardin C."/>
            <person name="Dujon B."/>
            <person name="Souciet J.L."/>
        </authorList>
    </citation>
    <scope>NUCLEOTIDE SEQUENCE [LARGE SCALE GENOMIC DNA]</scope>
    <source>
        <strain evidence="5">CBS 270.75 / DBVPG 7215 / KCTC 17166 / NRRL Y-17582</strain>
    </source>
</reference>
<dbReference type="eggNOG" id="KOG4503">
    <property type="taxonomic scope" value="Eukaryota"/>
</dbReference>
<feature type="region of interest" description="Disordered" evidence="1">
    <location>
        <begin position="166"/>
        <end position="200"/>
    </location>
</feature>
<dbReference type="OrthoDB" id="5961at2759"/>
<dbReference type="GO" id="GO:0031965">
    <property type="term" value="C:nuclear membrane"/>
    <property type="evidence" value="ECO:0007669"/>
    <property type="project" value="InterPro"/>
</dbReference>
<name>G8JRB8_ERECY</name>
<keyword evidence="5" id="KW-1185">Reference proteome</keyword>
<dbReference type="KEGG" id="erc:Ecym_3188"/>
<dbReference type="OMA" id="ETHSSMT"/>
<dbReference type="InterPro" id="IPR040202">
    <property type="entry name" value="Brl1/Brr6"/>
</dbReference>
<feature type="domain" description="Brl1/Brr6" evidence="3">
    <location>
        <begin position="273"/>
        <end position="408"/>
    </location>
</feature>
<organism evidence="4 5">
    <name type="scientific">Eremothecium cymbalariae (strain CBS 270.75 / DBVPG 7215 / KCTC 17166 / NRRL Y-17582)</name>
    <name type="common">Yeast</name>
    <dbReference type="NCBI Taxonomy" id="931890"/>
    <lineage>
        <taxon>Eukaryota</taxon>
        <taxon>Fungi</taxon>
        <taxon>Dikarya</taxon>
        <taxon>Ascomycota</taxon>
        <taxon>Saccharomycotina</taxon>
        <taxon>Saccharomycetes</taxon>
        <taxon>Saccharomycetales</taxon>
        <taxon>Saccharomycetaceae</taxon>
        <taxon>Eremothecium</taxon>
    </lineage>
</organism>
<feature type="compositionally biased region" description="Polar residues" evidence="1">
    <location>
        <begin position="170"/>
        <end position="186"/>
    </location>
</feature>
<gene>
    <name evidence="4" type="ordered locus">Ecym_3188</name>
</gene>
<keyword evidence="2" id="KW-0812">Transmembrane</keyword>